<keyword evidence="7" id="KW-0813">Transport</keyword>
<evidence type="ECO:0000256" key="7">
    <source>
        <dbReference type="RuleBase" id="RU003879"/>
    </source>
</evidence>
<evidence type="ECO:0000256" key="6">
    <source>
        <dbReference type="ARBA" id="ARBA00023136"/>
    </source>
</evidence>
<evidence type="ECO:0000313" key="10">
    <source>
        <dbReference type="Proteomes" id="UP000431269"/>
    </source>
</evidence>
<keyword evidence="10" id="KW-1185">Reference proteome</keyword>
<accession>A0A6I6MI93</accession>
<evidence type="ECO:0000256" key="4">
    <source>
        <dbReference type="ARBA" id="ARBA00022692"/>
    </source>
</evidence>
<dbReference type="KEGG" id="tsv:DSM104635_01605"/>
<dbReference type="Pfam" id="PF02472">
    <property type="entry name" value="ExbD"/>
    <property type="match status" value="1"/>
</dbReference>
<evidence type="ECO:0000256" key="5">
    <source>
        <dbReference type="ARBA" id="ARBA00022989"/>
    </source>
</evidence>
<evidence type="ECO:0000256" key="8">
    <source>
        <dbReference type="SAM" id="Phobius"/>
    </source>
</evidence>
<comment type="subcellular location">
    <subcellularLocation>
        <location evidence="1">Cell membrane</location>
        <topology evidence="1">Single-pass membrane protein</topology>
    </subcellularLocation>
    <subcellularLocation>
        <location evidence="7">Cell membrane</location>
        <topology evidence="7">Single-pass type II membrane protein</topology>
    </subcellularLocation>
</comment>
<dbReference type="InterPro" id="IPR003400">
    <property type="entry name" value="ExbD"/>
</dbReference>
<reference evidence="10" key="1">
    <citation type="submission" date="2019-12" db="EMBL/GenBank/DDBJ databases">
        <title>Complete genome of Terracaulis silvestris 0127_4.</title>
        <authorList>
            <person name="Vieira S."/>
            <person name="Riedel T."/>
            <person name="Sproer C."/>
            <person name="Pascual J."/>
            <person name="Boedeker C."/>
            <person name="Overmann J."/>
        </authorList>
    </citation>
    <scope>NUCLEOTIDE SEQUENCE [LARGE SCALE GENOMIC DNA]</scope>
    <source>
        <strain evidence="10">0127_4</strain>
    </source>
</reference>
<evidence type="ECO:0000256" key="1">
    <source>
        <dbReference type="ARBA" id="ARBA00004162"/>
    </source>
</evidence>
<dbReference type="Proteomes" id="UP000431269">
    <property type="component" value="Chromosome"/>
</dbReference>
<dbReference type="GO" id="GO:0015031">
    <property type="term" value="P:protein transport"/>
    <property type="evidence" value="ECO:0007669"/>
    <property type="project" value="UniProtKB-KW"/>
</dbReference>
<gene>
    <name evidence="9" type="primary">exbD_1</name>
    <name evidence="9" type="ORF">DSM104635_01605</name>
</gene>
<feature type="transmembrane region" description="Helical" evidence="8">
    <location>
        <begin position="20"/>
        <end position="39"/>
    </location>
</feature>
<dbReference type="AlphaFoldDB" id="A0A6I6MI93"/>
<keyword evidence="4 7" id="KW-0812">Transmembrane</keyword>
<dbReference type="PANTHER" id="PTHR30558">
    <property type="entry name" value="EXBD MEMBRANE COMPONENT OF PMF-DRIVEN MACROMOLECULE IMPORT SYSTEM"/>
    <property type="match status" value="1"/>
</dbReference>
<dbReference type="Gene3D" id="3.30.420.270">
    <property type="match status" value="1"/>
</dbReference>
<name>A0A6I6MI93_9CAUL</name>
<dbReference type="GO" id="GO:0022857">
    <property type="term" value="F:transmembrane transporter activity"/>
    <property type="evidence" value="ECO:0007669"/>
    <property type="project" value="InterPro"/>
</dbReference>
<proteinExistence type="inferred from homology"/>
<keyword evidence="7" id="KW-0653">Protein transport</keyword>
<evidence type="ECO:0000256" key="2">
    <source>
        <dbReference type="ARBA" id="ARBA00005811"/>
    </source>
</evidence>
<dbReference type="GO" id="GO:0005886">
    <property type="term" value="C:plasma membrane"/>
    <property type="evidence" value="ECO:0007669"/>
    <property type="project" value="UniProtKB-SubCell"/>
</dbReference>
<keyword evidence="6 8" id="KW-0472">Membrane</keyword>
<sequence length="153" mass="16359">MAMALARRARVSFAPNVDPNVIPFIDVLLVLLIIFMVTAPKPTTDLRVDLPRPGPSVHLVIEPTIVQVRASPTGARVFLNGEEVSRAGLPAAAMAHILAANTALAREDVLTEGKLFVRADLEVSYQDVVSVVEGLQAAQFQRVSIVAQDADAP</sequence>
<keyword evidence="5 8" id="KW-1133">Transmembrane helix</keyword>
<keyword evidence="3" id="KW-1003">Cell membrane</keyword>
<evidence type="ECO:0000256" key="3">
    <source>
        <dbReference type="ARBA" id="ARBA00022475"/>
    </source>
</evidence>
<dbReference type="PANTHER" id="PTHR30558:SF7">
    <property type="entry name" value="TOL-PAL SYSTEM PROTEIN TOLR"/>
    <property type="match status" value="1"/>
</dbReference>
<dbReference type="EMBL" id="CP047045">
    <property type="protein sequence ID" value="QGZ94775.1"/>
    <property type="molecule type" value="Genomic_DNA"/>
</dbReference>
<comment type="similarity">
    <text evidence="2 7">Belongs to the ExbD/TolR family.</text>
</comment>
<dbReference type="RefSeq" id="WP_158765687.1">
    <property type="nucleotide sequence ID" value="NZ_CP047045.1"/>
</dbReference>
<evidence type="ECO:0000313" key="9">
    <source>
        <dbReference type="EMBL" id="QGZ94775.1"/>
    </source>
</evidence>
<organism evidence="9 10">
    <name type="scientific">Terricaulis silvestris</name>
    <dbReference type="NCBI Taxonomy" id="2686094"/>
    <lineage>
        <taxon>Bacteria</taxon>
        <taxon>Pseudomonadati</taxon>
        <taxon>Pseudomonadota</taxon>
        <taxon>Alphaproteobacteria</taxon>
        <taxon>Caulobacterales</taxon>
        <taxon>Caulobacteraceae</taxon>
        <taxon>Terricaulis</taxon>
    </lineage>
</organism>
<protein>
    <submittedName>
        <fullName evidence="9">Biopolymer transport protein ExbD</fullName>
    </submittedName>
</protein>